<dbReference type="EMBL" id="VORV01000008">
    <property type="protein sequence ID" value="TXD77245.1"/>
    <property type="molecule type" value="Genomic_DNA"/>
</dbReference>
<dbReference type="Proteomes" id="UP000321927">
    <property type="component" value="Unassembled WGS sequence"/>
</dbReference>
<dbReference type="RefSeq" id="WP_086501625.1">
    <property type="nucleotide sequence ID" value="NZ_MSSV01000009.1"/>
</dbReference>
<feature type="modified residue" description="4-aspartylphosphate" evidence="1">
    <location>
        <position position="63"/>
    </location>
</feature>
<evidence type="ECO:0000313" key="5">
    <source>
        <dbReference type="Proteomes" id="UP000249115"/>
    </source>
</evidence>
<dbReference type="OrthoDB" id="9808843at2"/>
<evidence type="ECO:0000256" key="1">
    <source>
        <dbReference type="PROSITE-ProRule" id="PRU00169"/>
    </source>
</evidence>
<dbReference type="InterPro" id="IPR052893">
    <property type="entry name" value="TCS_response_regulator"/>
</dbReference>
<keyword evidence="6" id="KW-1185">Reference proteome</keyword>
<organism evidence="3 5">
    <name type="scientific">Algoriphagus ratkowskyi</name>
    <dbReference type="NCBI Taxonomy" id="57028"/>
    <lineage>
        <taxon>Bacteria</taxon>
        <taxon>Pseudomonadati</taxon>
        <taxon>Bacteroidota</taxon>
        <taxon>Cytophagia</taxon>
        <taxon>Cytophagales</taxon>
        <taxon>Cyclobacteriaceae</taxon>
        <taxon>Algoriphagus</taxon>
    </lineage>
</organism>
<protein>
    <submittedName>
        <fullName evidence="3">Response regulator receiver domain-containing protein</fullName>
    </submittedName>
    <submittedName>
        <fullName evidence="4">Response regulator transcription factor</fullName>
    </submittedName>
</protein>
<dbReference type="InterPro" id="IPR001789">
    <property type="entry name" value="Sig_transdc_resp-reg_receiver"/>
</dbReference>
<dbReference type="SUPFAM" id="SSF52172">
    <property type="entry name" value="CheY-like"/>
    <property type="match status" value="1"/>
</dbReference>
<reference evidence="4 6" key="2">
    <citation type="submission" date="2019-08" db="EMBL/GenBank/DDBJ databases">
        <title>Genome of Algoriphagus ratkowskyi IC026.</title>
        <authorList>
            <person name="Bowman J.P."/>
        </authorList>
    </citation>
    <scope>NUCLEOTIDE SEQUENCE [LARGE SCALE GENOMIC DNA]</scope>
    <source>
        <strain evidence="4 6">IC026</strain>
    </source>
</reference>
<sequence>MNFKEKIILHVDDDPDDRDLLREVMQKVAPNVKLTFAINGLQALETLNLAKETQSLPCLIVLDLNMPYLNGAQTFERIKADTSLSKIPIVVLSSGENPSDKSMFSQAGVDYFAKPIEFSALKAIGSHLANLCC</sequence>
<proteinExistence type="predicted"/>
<keyword evidence="1" id="KW-0597">Phosphoprotein</keyword>
<dbReference type="SMART" id="SM00448">
    <property type="entry name" value="REC"/>
    <property type="match status" value="1"/>
</dbReference>
<accession>A0A2W7SYN9</accession>
<name>A0A2W7SYN9_9BACT</name>
<dbReference type="GO" id="GO:0000160">
    <property type="term" value="P:phosphorelay signal transduction system"/>
    <property type="evidence" value="ECO:0007669"/>
    <property type="project" value="InterPro"/>
</dbReference>
<evidence type="ECO:0000259" key="2">
    <source>
        <dbReference type="PROSITE" id="PS50110"/>
    </source>
</evidence>
<dbReference type="AlphaFoldDB" id="A0A2W7SYN9"/>
<reference evidence="3 5" key="1">
    <citation type="submission" date="2018-06" db="EMBL/GenBank/DDBJ databases">
        <title>Genomic Encyclopedia of Archaeal and Bacterial Type Strains, Phase II (KMG-II): from individual species to whole genera.</title>
        <authorList>
            <person name="Goeker M."/>
        </authorList>
    </citation>
    <scope>NUCLEOTIDE SEQUENCE [LARGE SCALE GENOMIC DNA]</scope>
    <source>
        <strain evidence="3 5">DSM 22686</strain>
    </source>
</reference>
<dbReference type="InterPro" id="IPR011006">
    <property type="entry name" value="CheY-like_superfamily"/>
</dbReference>
<dbReference type="Gene3D" id="3.40.50.2300">
    <property type="match status" value="1"/>
</dbReference>
<dbReference type="Proteomes" id="UP000249115">
    <property type="component" value="Unassembled WGS sequence"/>
</dbReference>
<dbReference type="PROSITE" id="PS50110">
    <property type="entry name" value="RESPONSE_REGULATORY"/>
    <property type="match status" value="1"/>
</dbReference>
<dbReference type="PANTHER" id="PTHR44520">
    <property type="entry name" value="RESPONSE REGULATOR RCP1-RELATED"/>
    <property type="match status" value="1"/>
</dbReference>
<dbReference type="Pfam" id="PF00072">
    <property type="entry name" value="Response_reg"/>
    <property type="match status" value="1"/>
</dbReference>
<comment type="caution">
    <text evidence="3">The sequence shown here is derived from an EMBL/GenBank/DDBJ whole genome shotgun (WGS) entry which is preliminary data.</text>
</comment>
<gene>
    <name evidence="4" type="ORF">ESW18_13200</name>
    <name evidence="3" type="ORF">LV84_02304</name>
</gene>
<feature type="domain" description="Response regulatory" evidence="2">
    <location>
        <begin position="7"/>
        <end position="129"/>
    </location>
</feature>
<dbReference type="EMBL" id="QKZU01000008">
    <property type="protein sequence ID" value="PZX55942.1"/>
    <property type="molecule type" value="Genomic_DNA"/>
</dbReference>
<evidence type="ECO:0000313" key="3">
    <source>
        <dbReference type="EMBL" id="PZX55942.1"/>
    </source>
</evidence>
<evidence type="ECO:0000313" key="4">
    <source>
        <dbReference type="EMBL" id="TXD77245.1"/>
    </source>
</evidence>
<evidence type="ECO:0000313" key="6">
    <source>
        <dbReference type="Proteomes" id="UP000321927"/>
    </source>
</evidence>